<gene>
    <name evidence="1" type="ORF">FBU59_006537</name>
</gene>
<accession>A0ACC1IZY2</accession>
<feature type="non-terminal residue" evidence="1">
    <location>
        <position position="1"/>
    </location>
</feature>
<name>A0ACC1IZY2_9FUNG</name>
<feature type="non-terminal residue" evidence="1">
    <location>
        <position position="365"/>
    </location>
</feature>
<keyword evidence="2" id="KW-1185">Reference proteome</keyword>
<protein>
    <submittedName>
        <fullName evidence="1">Uncharacterized protein</fullName>
    </submittedName>
</protein>
<evidence type="ECO:0000313" key="2">
    <source>
        <dbReference type="Proteomes" id="UP001150603"/>
    </source>
</evidence>
<evidence type="ECO:0000313" key="1">
    <source>
        <dbReference type="EMBL" id="KAJ1931951.1"/>
    </source>
</evidence>
<reference evidence="1" key="1">
    <citation type="submission" date="2022-07" db="EMBL/GenBank/DDBJ databases">
        <title>Phylogenomic reconstructions and comparative analyses of Kickxellomycotina fungi.</title>
        <authorList>
            <person name="Reynolds N.K."/>
            <person name="Stajich J.E."/>
            <person name="Barry K."/>
            <person name="Grigoriev I.V."/>
            <person name="Crous P."/>
            <person name="Smith M.E."/>
        </authorList>
    </citation>
    <scope>NUCLEOTIDE SEQUENCE</scope>
    <source>
        <strain evidence="1">NRRL 5244</strain>
    </source>
</reference>
<dbReference type="Proteomes" id="UP001150603">
    <property type="component" value="Unassembled WGS sequence"/>
</dbReference>
<comment type="caution">
    <text evidence="1">The sequence shown here is derived from an EMBL/GenBank/DDBJ whole genome shotgun (WGS) entry which is preliminary data.</text>
</comment>
<organism evidence="1 2">
    <name type="scientific">Linderina macrospora</name>
    <dbReference type="NCBI Taxonomy" id="4868"/>
    <lineage>
        <taxon>Eukaryota</taxon>
        <taxon>Fungi</taxon>
        <taxon>Fungi incertae sedis</taxon>
        <taxon>Zoopagomycota</taxon>
        <taxon>Kickxellomycotina</taxon>
        <taxon>Kickxellomycetes</taxon>
        <taxon>Kickxellales</taxon>
        <taxon>Kickxellaceae</taxon>
        <taxon>Linderina</taxon>
    </lineage>
</organism>
<proteinExistence type="predicted"/>
<dbReference type="EMBL" id="JANBPW010005759">
    <property type="protein sequence ID" value="KAJ1931951.1"/>
    <property type="molecule type" value="Genomic_DNA"/>
</dbReference>
<sequence>GATDVIEEVEEVGSESESEESEESESEEEEDDDKEDAEETEGSESDAEESSEEQAVSEEEGAETEVSEEEVGEEEGEIIPLGPIPDDDDDDEEFVESADEMEQPTDDEEEEIGGYSSGSSGVTTRRRKPSRLRHSLRSADLSSQSGSSDSEPAIGVRIKRRRLVRGSATPNDSDHHHTTQEQQTKLEVPLRATNGNALSRVMHDDVGSVNGNSSDNARALKAEQERAPRGRKRKIAPSLISLTVDNPNDSEAAMSPARAASPPPIIDKPREERSYKEFFPDLAINIPLIVQFNRATPVVAPAPAPAPAVDAVGDEKDRSDVVMIDQQLKMTIDGGESSALSSVPTTPLSSHMTMSALSEVLTDEA</sequence>